<protein>
    <submittedName>
        <fullName evidence="1">Linear gramicidin synthetase subunit D domain protein</fullName>
        <ecNumber evidence="1">1.-.-.-</ecNumber>
    </submittedName>
</protein>
<comment type="caution">
    <text evidence="1">The sequence shown here is derived from an EMBL/GenBank/DDBJ whole genome shotgun (WGS) entry which is preliminary data.</text>
</comment>
<sequence>MLTTTGLADRLDGHEVAVIDIDDPAVETQPGTALPARFLRTSPT</sequence>
<dbReference type="EC" id="1.-.-.-" evidence="1"/>
<keyword evidence="1" id="KW-0560">Oxidoreductase</keyword>
<accession>X7YL32</accession>
<name>X7YL32_MYCXE</name>
<proteinExistence type="predicted"/>
<organism evidence="1">
    <name type="scientific">Mycobacterium xenopi 4042</name>
    <dbReference type="NCBI Taxonomy" id="1299334"/>
    <lineage>
        <taxon>Bacteria</taxon>
        <taxon>Bacillati</taxon>
        <taxon>Actinomycetota</taxon>
        <taxon>Actinomycetes</taxon>
        <taxon>Mycobacteriales</taxon>
        <taxon>Mycobacteriaceae</taxon>
        <taxon>Mycobacterium</taxon>
    </lineage>
</organism>
<evidence type="ECO:0000313" key="1">
    <source>
        <dbReference type="EMBL" id="EUA07789.1"/>
    </source>
</evidence>
<dbReference type="AlphaFoldDB" id="X7YL32"/>
<reference evidence="1" key="1">
    <citation type="submission" date="2014-01" db="EMBL/GenBank/DDBJ databases">
        <authorList>
            <person name="Brown-Elliot B."/>
            <person name="Wallace R."/>
            <person name="Lenaerts A."/>
            <person name="Ordway D."/>
            <person name="DeGroote M.A."/>
            <person name="Parker T."/>
            <person name="Sizemore C."/>
            <person name="Tallon L.J."/>
            <person name="Sadzewicz L.K."/>
            <person name="Sengamalay N."/>
            <person name="Fraser C.M."/>
            <person name="Hine E."/>
            <person name="Shefchek K.A."/>
            <person name="Das S.P."/>
            <person name="Tettelin H."/>
        </authorList>
    </citation>
    <scope>NUCLEOTIDE SEQUENCE [LARGE SCALE GENOMIC DNA]</scope>
    <source>
        <strain evidence="1">4042</strain>
    </source>
</reference>
<dbReference type="GO" id="GO:0016491">
    <property type="term" value="F:oxidoreductase activity"/>
    <property type="evidence" value="ECO:0007669"/>
    <property type="project" value="UniProtKB-KW"/>
</dbReference>
<gene>
    <name evidence="1" type="ORF">I553_9134</name>
</gene>
<dbReference type="PATRIC" id="fig|1299334.3.peg.9676"/>
<dbReference type="EMBL" id="JAOB01000092">
    <property type="protein sequence ID" value="EUA07789.1"/>
    <property type="molecule type" value="Genomic_DNA"/>
</dbReference>